<gene>
    <name evidence="2" type="ORF">PLEPLA_LOCUS36402</name>
</gene>
<evidence type="ECO:0000313" key="3">
    <source>
        <dbReference type="Proteomes" id="UP001153269"/>
    </source>
</evidence>
<evidence type="ECO:0000313" key="2">
    <source>
        <dbReference type="EMBL" id="CAB1448753.1"/>
    </source>
</evidence>
<evidence type="ECO:0000256" key="1">
    <source>
        <dbReference type="SAM" id="MobiDB-lite"/>
    </source>
</evidence>
<feature type="region of interest" description="Disordered" evidence="1">
    <location>
        <begin position="102"/>
        <end position="125"/>
    </location>
</feature>
<dbReference type="AlphaFoldDB" id="A0A9N7Z4P6"/>
<name>A0A9N7Z4P6_PLEPL</name>
<protein>
    <submittedName>
        <fullName evidence="2">Uncharacterized protein</fullName>
    </submittedName>
</protein>
<organism evidence="2 3">
    <name type="scientific">Pleuronectes platessa</name>
    <name type="common">European plaice</name>
    <dbReference type="NCBI Taxonomy" id="8262"/>
    <lineage>
        <taxon>Eukaryota</taxon>
        <taxon>Metazoa</taxon>
        <taxon>Chordata</taxon>
        <taxon>Craniata</taxon>
        <taxon>Vertebrata</taxon>
        <taxon>Euteleostomi</taxon>
        <taxon>Actinopterygii</taxon>
        <taxon>Neopterygii</taxon>
        <taxon>Teleostei</taxon>
        <taxon>Neoteleostei</taxon>
        <taxon>Acanthomorphata</taxon>
        <taxon>Carangaria</taxon>
        <taxon>Pleuronectiformes</taxon>
        <taxon>Pleuronectoidei</taxon>
        <taxon>Pleuronectidae</taxon>
        <taxon>Pleuronectes</taxon>
    </lineage>
</organism>
<reference evidence="2" key="1">
    <citation type="submission" date="2020-03" db="EMBL/GenBank/DDBJ databases">
        <authorList>
            <person name="Weist P."/>
        </authorList>
    </citation>
    <scope>NUCLEOTIDE SEQUENCE</scope>
</reference>
<comment type="caution">
    <text evidence="2">The sequence shown here is derived from an EMBL/GenBank/DDBJ whole genome shotgun (WGS) entry which is preliminary data.</text>
</comment>
<proteinExistence type="predicted"/>
<feature type="compositionally biased region" description="Polar residues" evidence="1">
    <location>
        <begin position="114"/>
        <end position="125"/>
    </location>
</feature>
<accession>A0A9N7Z4P6</accession>
<sequence>MRKTVLRLKAGFRTRDSAMSIERGKLLPSAVHSGYCTKSWLLISRLLVHPECGMSQGANRSRTDQARGLHRAPPLHWNSPSNSGKKSCPLYVQKKLEAETRLKEGWQGRDQASWLKSHQTRSAGA</sequence>
<feature type="region of interest" description="Disordered" evidence="1">
    <location>
        <begin position="53"/>
        <end position="89"/>
    </location>
</feature>
<dbReference type="Proteomes" id="UP001153269">
    <property type="component" value="Unassembled WGS sequence"/>
</dbReference>
<dbReference type="EMBL" id="CADEAL010003989">
    <property type="protein sequence ID" value="CAB1448753.1"/>
    <property type="molecule type" value="Genomic_DNA"/>
</dbReference>
<keyword evidence="3" id="KW-1185">Reference proteome</keyword>